<sequence>NVIYRDESTFPTSGTINHHNAPIWGSEQPNVVRGDVRDSDKVNVGSGCVTDRRIVFLMEETEWVTATDIRITLDRINTFGDEIFGDPKVLKSYYYAVSDFAVGGRCKCNGHARADCEMCLPFYNDQPWGRATATDVHDCKACNCNGRSNSCYFDAELWLQTGHGGHCIDCRDNTDGANCERCKENFYLREDERCVPCNCDPIGSRNLQCNNRGQCQCKPGVDGLRCNKCAANFYDFSELGCRPCAKKMWKDSAAINANQIFDLQEVNEFGCLFCFCFGHSSICRSAPGYSAVSIESTFVRDWERWDSIDYHKRVVPFKYGQINQEIEVTANSREPVYFIAPARYLGDQRTAYNQFLSFTLRIGEEGPQATLEDIVLEGNGLSVSLPIFGQGNPLPATFNQEYKFRLHEHSAYGWNPRLTPRDFISILSNLTALKIKATYTPEGTGYLDNVQLDSAHRSPLGKEATWIEMCTCPEGYVGQYCESCAPGFRHDPANGGEICTMCPL</sequence>
<dbReference type="PROSITE" id="PS51115">
    <property type="entry name" value="LAMININ_IVA"/>
    <property type="match status" value="1"/>
</dbReference>
<feature type="domain" description="Laminin N-terminal" evidence="9">
    <location>
        <begin position="1"/>
        <end position="105"/>
    </location>
</feature>
<dbReference type="PANTHER" id="PTHR10574">
    <property type="entry name" value="NETRIN/LAMININ-RELATED"/>
    <property type="match status" value="1"/>
</dbReference>
<gene>
    <name evidence="10" type="primary">LanB2</name>
    <name evidence="10" type="ORF">CEXT_83641</name>
</gene>
<dbReference type="PROSITE" id="PS01248">
    <property type="entry name" value="EGF_LAM_1"/>
    <property type="match status" value="2"/>
</dbReference>
<evidence type="ECO:0000313" key="11">
    <source>
        <dbReference type="Proteomes" id="UP001054945"/>
    </source>
</evidence>
<dbReference type="InterPro" id="IPR008211">
    <property type="entry name" value="Laminin_N"/>
</dbReference>
<dbReference type="Pfam" id="PF00052">
    <property type="entry name" value="Laminin_B"/>
    <property type="match status" value="1"/>
</dbReference>
<dbReference type="GO" id="GO:0005604">
    <property type="term" value="C:basement membrane"/>
    <property type="evidence" value="ECO:0007669"/>
    <property type="project" value="TreeGrafter"/>
</dbReference>
<dbReference type="InterPro" id="IPR050440">
    <property type="entry name" value="Laminin/Netrin_ECM"/>
</dbReference>
<feature type="disulfide bond" evidence="6">
    <location>
        <begin position="217"/>
        <end position="226"/>
    </location>
</feature>
<dbReference type="PANTHER" id="PTHR10574:SF435">
    <property type="entry name" value="LAMININ SUBUNIT GAMMA-1"/>
    <property type="match status" value="1"/>
</dbReference>
<dbReference type="SMART" id="SM00180">
    <property type="entry name" value="EGF_Lam"/>
    <property type="match status" value="2"/>
</dbReference>
<evidence type="ECO:0000259" key="8">
    <source>
        <dbReference type="PROSITE" id="PS51115"/>
    </source>
</evidence>
<name>A0AAV4XUU9_CAEEX</name>
<proteinExistence type="predicted"/>
<dbReference type="Gene3D" id="2.60.120.260">
    <property type="entry name" value="Galactose-binding domain-like"/>
    <property type="match status" value="1"/>
</dbReference>
<evidence type="ECO:0000256" key="1">
    <source>
        <dbReference type="ARBA" id="ARBA00022729"/>
    </source>
</evidence>
<comment type="caution">
    <text evidence="10">The sequence shown here is derived from an EMBL/GenBank/DDBJ whole genome shotgun (WGS) entry which is preliminary data.</text>
</comment>
<dbReference type="FunFam" id="2.10.25.10:FF:000067">
    <property type="entry name" value="Laminin subunit gamma 1"/>
    <property type="match status" value="1"/>
</dbReference>
<dbReference type="InterPro" id="IPR002049">
    <property type="entry name" value="LE_dom"/>
</dbReference>
<dbReference type="Gene3D" id="2.10.25.10">
    <property type="entry name" value="Laminin"/>
    <property type="match status" value="3"/>
</dbReference>
<dbReference type="FunFam" id="2.10.25.10:FF:000166">
    <property type="entry name" value="laminin subunit gamma-1"/>
    <property type="match status" value="1"/>
</dbReference>
<dbReference type="SMART" id="SM00281">
    <property type="entry name" value="LamB"/>
    <property type="match status" value="1"/>
</dbReference>
<dbReference type="EMBL" id="BPLR01000822">
    <property type="protein sequence ID" value="GIY97709.1"/>
    <property type="molecule type" value="Genomic_DNA"/>
</dbReference>
<organism evidence="10 11">
    <name type="scientific">Caerostris extrusa</name>
    <name type="common">Bark spider</name>
    <name type="synonym">Caerostris bankana</name>
    <dbReference type="NCBI Taxonomy" id="172846"/>
    <lineage>
        <taxon>Eukaryota</taxon>
        <taxon>Metazoa</taxon>
        <taxon>Ecdysozoa</taxon>
        <taxon>Arthropoda</taxon>
        <taxon>Chelicerata</taxon>
        <taxon>Arachnida</taxon>
        <taxon>Araneae</taxon>
        <taxon>Araneomorphae</taxon>
        <taxon>Entelegynae</taxon>
        <taxon>Araneoidea</taxon>
        <taxon>Araneidae</taxon>
        <taxon>Caerostris</taxon>
    </lineage>
</organism>
<comment type="caution">
    <text evidence="6">Lacks conserved residue(s) required for the propagation of feature annotation.</text>
</comment>
<dbReference type="Pfam" id="PF00053">
    <property type="entry name" value="EGF_laminin"/>
    <property type="match status" value="3"/>
</dbReference>
<protein>
    <submittedName>
        <fullName evidence="10">Laminin subunit gamma-1</fullName>
    </submittedName>
</protein>
<evidence type="ECO:0000313" key="10">
    <source>
        <dbReference type="EMBL" id="GIY97709.1"/>
    </source>
</evidence>
<keyword evidence="2" id="KW-0677">Repeat</keyword>
<dbReference type="Pfam" id="PF00055">
    <property type="entry name" value="Laminin_N"/>
    <property type="match status" value="1"/>
</dbReference>
<dbReference type="Proteomes" id="UP001054945">
    <property type="component" value="Unassembled WGS sequence"/>
</dbReference>
<keyword evidence="3 6" id="KW-1015">Disulfide bond</keyword>
<feature type="domain" description="Laminin IV type A" evidence="8">
    <location>
        <begin position="300"/>
        <end position="469"/>
    </location>
</feature>
<dbReference type="GO" id="GO:0007411">
    <property type="term" value="P:axon guidance"/>
    <property type="evidence" value="ECO:0007669"/>
    <property type="project" value="TreeGrafter"/>
</dbReference>
<dbReference type="AlphaFoldDB" id="A0AAV4XUU9"/>
<evidence type="ECO:0000256" key="3">
    <source>
        <dbReference type="ARBA" id="ARBA00023157"/>
    </source>
</evidence>
<keyword evidence="4" id="KW-0325">Glycoprotein</keyword>
<evidence type="ECO:0000256" key="5">
    <source>
        <dbReference type="ARBA" id="ARBA00023292"/>
    </source>
</evidence>
<accession>A0AAV4XUU9</accession>
<dbReference type="PRINTS" id="PR00011">
    <property type="entry name" value="EGFLAMININ"/>
</dbReference>
<evidence type="ECO:0000256" key="4">
    <source>
        <dbReference type="ARBA" id="ARBA00023180"/>
    </source>
</evidence>
<evidence type="ECO:0000256" key="6">
    <source>
        <dbReference type="PROSITE-ProRule" id="PRU00460"/>
    </source>
</evidence>
<evidence type="ECO:0000259" key="7">
    <source>
        <dbReference type="PROSITE" id="PS50027"/>
    </source>
</evidence>
<dbReference type="InterPro" id="IPR000034">
    <property type="entry name" value="Laminin_IV"/>
</dbReference>
<reference evidence="10 11" key="1">
    <citation type="submission" date="2021-06" db="EMBL/GenBank/DDBJ databases">
        <title>Caerostris extrusa draft genome.</title>
        <authorList>
            <person name="Kono N."/>
            <person name="Arakawa K."/>
        </authorList>
    </citation>
    <scope>NUCLEOTIDE SEQUENCE [LARGE SCALE GENOMIC DNA]</scope>
</reference>
<dbReference type="PROSITE" id="PS51117">
    <property type="entry name" value="LAMININ_NTER"/>
    <property type="match status" value="1"/>
</dbReference>
<dbReference type="GO" id="GO:0009887">
    <property type="term" value="P:animal organ morphogenesis"/>
    <property type="evidence" value="ECO:0007669"/>
    <property type="project" value="TreeGrafter"/>
</dbReference>
<feature type="domain" description="Laminin EGF-like" evidence="7">
    <location>
        <begin position="197"/>
        <end position="243"/>
    </location>
</feature>
<dbReference type="PROSITE" id="PS50027">
    <property type="entry name" value="EGF_LAM_2"/>
    <property type="match status" value="1"/>
</dbReference>
<evidence type="ECO:0000256" key="2">
    <source>
        <dbReference type="ARBA" id="ARBA00022737"/>
    </source>
</evidence>
<keyword evidence="5 6" id="KW-0424">Laminin EGF-like domain</keyword>
<keyword evidence="11" id="KW-1185">Reference proteome</keyword>
<feature type="disulfide bond" evidence="6">
    <location>
        <begin position="197"/>
        <end position="209"/>
    </location>
</feature>
<keyword evidence="1" id="KW-0732">Signal</keyword>
<dbReference type="CDD" id="cd00055">
    <property type="entry name" value="EGF_Lam"/>
    <property type="match status" value="3"/>
</dbReference>
<dbReference type="GO" id="GO:0009888">
    <property type="term" value="P:tissue development"/>
    <property type="evidence" value="ECO:0007669"/>
    <property type="project" value="TreeGrafter"/>
</dbReference>
<dbReference type="SUPFAM" id="SSF57196">
    <property type="entry name" value="EGF/Laminin"/>
    <property type="match status" value="3"/>
</dbReference>
<feature type="non-terminal residue" evidence="10">
    <location>
        <position position="1"/>
    </location>
</feature>
<evidence type="ECO:0000259" key="9">
    <source>
        <dbReference type="PROSITE" id="PS51117"/>
    </source>
</evidence>